<name>A0ABR2XBW5_9PEZI</name>
<evidence type="ECO:0000313" key="3">
    <source>
        <dbReference type="Proteomes" id="UP001465668"/>
    </source>
</evidence>
<reference evidence="2 3" key="1">
    <citation type="submission" date="2024-02" db="EMBL/GenBank/DDBJ databases">
        <title>First draft genome assembly of two strains of Seiridium cardinale.</title>
        <authorList>
            <person name="Emiliani G."/>
            <person name="Scali E."/>
        </authorList>
    </citation>
    <scope>NUCLEOTIDE SEQUENCE [LARGE SCALE GENOMIC DNA]</scope>
    <source>
        <strain evidence="2 3">BM-138-000479</strain>
    </source>
</reference>
<dbReference type="EMBL" id="JARVKM010000080">
    <property type="protein sequence ID" value="KAK9771101.1"/>
    <property type="molecule type" value="Genomic_DNA"/>
</dbReference>
<comment type="caution">
    <text evidence="2">The sequence shown here is derived from an EMBL/GenBank/DDBJ whole genome shotgun (WGS) entry which is preliminary data.</text>
</comment>
<feature type="compositionally biased region" description="Acidic residues" evidence="1">
    <location>
        <begin position="146"/>
        <end position="160"/>
    </location>
</feature>
<evidence type="ECO:0008006" key="4">
    <source>
        <dbReference type="Google" id="ProtNLM"/>
    </source>
</evidence>
<dbReference type="Proteomes" id="UP001465668">
    <property type="component" value="Unassembled WGS sequence"/>
</dbReference>
<keyword evidence="3" id="KW-1185">Reference proteome</keyword>
<feature type="region of interest" description="Disordered" evidence="1">
    <location>
        <begin position="146"/>
        <end position="170"/>
    </location>
</feature>
<dbReference type="InterPro" id="IPR002110">
    <property type="entry name" value="Ankyrin_rpt"/>
</dbReference>
<gene>
    <name evidence="2" type="ORF">SCAR479_12225</name>
</gene>
<sequence>MNPSIPTTSMLSRDHEAWQSFVVSLVEIDKDLGHLAFHLALIRAPGPQSEAHVVIKLLIGHGASVNEAEHGATPLHILMCLEIILQNGADTNAVGRSGMKPLSMACRQAKENEKVRIGVVKRFLDFGASAETPIPYPEVYQHELDDASDDDRDNDDDAWEDYPPPGGTFKPHAEAAKFDSPIGLCWRRGDHELCEVLRRTNARLLPHEAEEILGIPPDASPETFSVSLKMPVPSWNLLKSILPKGFAFSEKVEI</sequence>
<evidence type="ECO:0000256" key="1">
    <source>
        <dbReference type="SAM" id="MobiDB-lite"/>
    </source>
</evidence>
<dbReference type="Gene3D" id="1.25.40.20">
    <property type="entry name" value="Ankyrin repeat-containing domain"/>
    <property type="match status" value="1"/>
</dbReference>
<dbReference type="InterPro" id="IPR036770">
    <property type="entry name" value="Ankyrin_rpt-contain_sf"/>
</dbReference>
<accession>A0ABR2XBW5</accession>
<dbReference type="SMART" id="SM00248">
    <property type="entry name" value="ANK"/>
    <property type="match status" value="3"/>
</dbReference>
<proteinExistence type="predicted"/>
<evidence type="ECO:0000313" key="2">
    <source>
        <dbReference type="EMBL" id="KAK9771101.1"/>
    </source>
</evidence>
<organism evidence="2 3">
    <name type="scientific">Seiridium cardinale</name>
    <dbReference type="NCBI Taxonomy" id="138064"/>
    <lineage>
        <taxon>Eukaryota</taxon>
        <taxon>Fungi</taxon>
        <taxon>Dikarya</taxon>
        <taxon>Ascomycota</taxon>
        <taxon>Pezizomycotina</taxon>
        <taxon>Sordariomycetes</taxon>
        <taxon>Xylariomycetidae</taxon>
        <taxon>Amphisphaeriales</taxon>
        <taxon>Sporocadaceae</taxon>
        <taxon>Seiridium</taxon>
    </lineage>
</organism>
<protein>
    <recommendedName>
        <fullName evidence="4">Ankyrin repeat protein</fullName>
    </recommendedName>
</protein>
<dbReference type="SUPFAM" id="SSF48403">
    <property type="entry name" value="Ankyrin repeat"/>
    <property type="match status" value="1"/>
</dbReference>